<sequence length="552" mass="62729">MASAEEPEKKEEQPTEGEENLLRKVLKKFSESNDALEIKSTYEKLREMLKDELVDRKVYQVLSKKSDHPRVQEFCQTLESNVNKPEFKKEGRDRMKGKQILIVGAGPCGLRAAIELALLGMKVVVVEKRTKFTRNSVLQLWVFLVEDLKAIGFKAFHPKFGLDDRLHVSIRRLQLVLLKMALLLEIEVHLGVEFKDLIPPNKKKAGWKAQYENLEKSQSDLKSFEFEGLIIANGRQQPKEPDVGLEWVTIKRKLAIAVAANFENKNKDADFKFNDTGGKDVMKDLSFFTDLKEKTEVDLENLVYIRGETHYFVMTGKKDNLISRGVLKEDKAQAEILDKSNIDRDKLINLAKDVAQHCTDSGIPLEMVDVDIFEFTSRAHAKEPAVLKAAKKGNDLMIGLVGDSLKQPFWPEGVGIAHGYFSVFDTVWMMYEWLGLQLPADEVLQNRKDTYGCLKEITKGNMVAVRDYGIDPLKRYAKYRDMKNREAQEKTDVIPEVVNKKKKKDDTSPNVVEEAQGSVSKTAQKFGGKKAGVKKTNEGELFVLYPVVLTLE</sequence>
<evidence type="ECO:0000259" key="4">
    <source>
        <dbReference type="Pfam" id="PF07992"/>
    </source>
</evidence>
<feature type="region of interest" description="Disordered" evidence="3">
    <location>
        <begin position="1"/>
        <end position="21"/>
    </location>
</feature>
<keyword evidence="7" id="KW-1185">Reference proteome</keyword>
<dbReference type="STRING" id="307972.A0A2G8LPC1"/>
<evidence type="ECO:0000256" key="1">
    <source>
        <dbReference type="ARBA" id="ARBA00004496"/>
    </source>
</evidence>
<evidence type="ECO:0000259" key="5">
    <source>
        <dbReference type="Pfam" id="PF25413"/>
    </source>
</evidence>
<feature type="domain" description="[F-actin]-monooxygenase MICAL1-3-like Rossman" evidence="5">
    <location>
        <begin position="254"/>
        <end position="364"/>
    </location>
</feature>
<evidence type="ECO:0000313" key="7">
    <source>
        <dbReference type="Proteomes" id="UP000230750"/>
    </source>
</evidence>
<dbReference type="PANTHER" id="PTHR23167">
    <property type="entry name" value="CALPONIN HOMOLOGY DOMAIN-CONTAINING PROTEIN DDB_G0272472-RELATED"/>
    <property type="match status" value="1"/>
</dbReference>
<dbReference type="InterPro" id="IPR036188">
    <property type="entry name" value="FAD/NAD-bd_sf"/>
</dbReference>
<dbReference type="InterPro" id="IPR023753">
    <property type="entry name" value="FAD/NAD-binding_dom"/>
</dbReference>
<dbReference type="InterPro" id="IPR057494">
    <property type="entry name" value="Rossman_Mical"/>
</dbReference>
<comment type="subcellular location">
    <subcellularLocation>
        <location evidence="1">Cytoplasm</location>
    </subcellularLocation>
</comment>
<dbReference type="Gene3D" id="3.50.50.60">
    <property type="entry name" value="FAD/NAD(P)-binding domain"/>
    <property type="match status" value="1"/>
</dbReference>
<dbReference type="Pfam" id="PF25413">
    <property type="entry name" value="Rossman_Mical"/>
    <property type="match status" value="1"/>
</dbReference>
<name>A0A2G8LPC1_STIJA</name>
<feature type="domain" description="FAD/NAD(P)-binding" evidence="4">
    <location>
        <begin position="99"/>
        <end position="243"/>
    </location>
</feature>
<proteinExistence type="predicted"/>
<evidence type="ECO:0000256" key="3">
    <source>
        <dbReference type="SAM" id="MobiDB-lite"/>
    </source>
</evidence>
<dbReference type="InterPro" id="IPR050540">
    <property type="entry name" value="F-actin_Monoox_Mical"/>
</dbReference>
<accession>A0A2G8LPC1</accession>
<protein>
    <submittedName>
        <fullName evidence="6">Uncharacterized protein</fullName>
    </submittedName>
</protein>
<dbReference type="GO" id="GO:0016491">
    <property type="term" value="F:oxidoreductase activity"/>
    <property type="evidence" value="ECO:0007669"/>
    <property type="project" value="InterPro"/>
</dbReference>
<keyword evidence="2" id="KW-0963">Cytoplasm</keyword>
<dbReference type="Pfam" id="PF07992">
    <property type="entry name" value="Pyr_redox_2"/>
    <property type="match status" value="1"/>
</dbReference>
<dbReference type="GO" id="GO:0005737">
    <property type="term" value="C:cytoplasm"/>
    <property type="evidence" value="ECO:0007669"/>
    <property type="project" value="UniProtKB-SubCell"/>
</dbReference>
<reference evidence="6 7" key="1">
    <citation type="journal article" date="2017" name="PLoS Biol.">
        <title>The sea cucumber genome provides insights into morphological evolution and visceral regeneration.</title>
        <authorList>
            <person name="Zhang X."/>
            <person name="Sun L."/>
            <person name="Yuan J."/>
            <person name="Sun Y."/>
            <person name="Gao Y."/>
            <person name="Zhang L."/>
            <person name="Li S."/>
            <person name="Dai H."/>
            <person name="Hamel J.F."/>
            <person name="Liu C."/>
            <person name="Yu Y."/>
            <person name="Liu S."/>
            <person name="Lin W."/>
            <person name="Guo K."/>
            <person name="Jin S."/>
            <person name="Xu P."/>
            <person name="Storey K.B."/>
            <person name="Huan P."/>
            <person name="Zhang T."/>
            <person name="Zhou Y."/>
            <person name="Zhang J."/>
            <person name="Lin C."/>
            <person name="Li X."/>
            <person name="Xing L."/>
            <person name="Huo D."/>
            <person name="Sun M."/>
            <person name="Wang L."/>
            <person name="Mercier A."/>
            <person name="Li F."/>
            <person name="Yang H."/>
            <person name="Xiang J."/>
        </authorList>
    </citation>
    <scope>NUCLEOTIDE SEQUENCE [LARGE SCALE GENOMIC DNA]</scope>
    <source>
        <strain evidence="6">Shaxun</strain>
        <tissue evidence="6">Muscle</tissue>
    </source>
</reference>
<dbReference type="SUPFAM" id="SSF51905">
    <property type="entry name" value="FAD/NAD(P)-binding domain"/>
    <property type="match status" value="1"/>
</dbReference>
<evidence type="ECO:0000313" key="6">
    <source>
        <dbReference type="EMBL" id="PIK62103.1"/>
    </source>
</evidence>
<feature type="compositionally biased region" description="Basic and acidic residues" evidence="3">
    <location>
        <begin position="1"/>
        <end position="13"/>
    </location>
</feature>
<dbReference type="EMBL" id="MRZV01000019">
    <property type="protein sequence ID" value="PIK62103.1"/>
    <property type="molecule type" value="Genomic_DNA"/>
</dbReference>
<organism evidence="6 7">
    <name type="scientific">Stichopus japonicus</name>
    <name type="common">Sea cucumber</name>
    <dbReference type="NCBI Taxonomy" id="307972"/>
    <lineage>
        <taxon>Eukaryota</taxon>
        <taxon>Metazoa</taxon>
        <taxon>Echinodermata</taxon>
        <taxon>Eleutherozoa</taxon>
        <taxon>Echinozoa</taxon>
        <taxon>Holothuroidea</taxon>
        <taxon>Aspidochirotacea</taxon>
        <taxon>Aspidochirotida</taxon>
        <taxon>Stichopodidae</taxon>
        <taxon>Apostichopus</taxon>
    </lineage>
</organism>
<comment type="caution">
    <text evidence="6">The sequence shown here is derived from an EMBL/GenBank/DDBJ whole genome shotgun (WGS) entry which is preliminary data.</text>
</comment>
<evidence type="ECO:0000256" key="2">
    <source>
        <dbReference type="ARBA" id="ARBA00022490"/>
    </source>
</evidence>
<dbReference type="OrthoDB" id="20799at2759"/>
<dbReference type="Proteomes" id="UP000230750">
    <property type="component" value="Unassembled WGS sequence"/>
</dbReference>
<dbReference type="AlphaFoldDB" id="A0A2G8LPC1"/>
<gene>
    <name evidence="6" type="ORF">BSL78_00986</name>
</gene>
<dbReference type="PANTHER" id="PTHR23167:SF54">
    <property type="entry name" value="[F-ACTIN]-MONOOXYGENASE MICAL"/>
    <property type="match status" value="1"/>
</dbReference>